<evidence type="ECO:0000256" key="1">
    <source>
        <dbReference type="SAM" id="Phobius"/>
    </source>
</evidence>
<evidence type="ECO:0000313" key="3">
    <source>
        <dbReference type="Proteomes" id="UP001230253"/>
    </source>
</evidence>
<feature type="transmembrane region" description="Helical" evidence="1">
    <location>
        <begin position="73"/>
        <end position="94"/>
    </location>
</feature>
<sequence length="138" mass="14676">MRAVAVSGRPYLVGPIRAGYVYQTLTDAGRVGAVSDFEVLLFCVLTGFVTAGTAASFYQLLTSRPPDFELRDFTFPAIATCTLMCFTAGPFIVVRRICGALRVKKAGLEIVVLGLAVAGLWSACSGTLFLSFLVAVRA</sequence>
<accession>A0ABU0C8L1</accession>
<name>A0ABU0C8L1_9BRAD</name>
<reference evidence="2 3" key="1">
    <citation type="submission" date="2023-07" db="EMBL/GenBank/DDBJ databases">
        <title>Genomic Encyclopedia of Type Strains, Phase IV (KMG-IV): sequencing the most valuable type-strain genomes for metagenomic binning, comparative biology and taxonomic classification.</title>
        <authorList>
            <person name="Goeker M."/>
        </authorList>
    </citation>
    <scope>NUCLEOTIDE SEQUENCE [LARGE SCALE GENOMIC DNA]</scope>
    <source>
        <strain evidence="2 3">DSM 11549</strain>
    </source>
</reference>
<proteinExistence type="predicted"/>
<dbReference type="EMBL" id="JAUSUK010000002">
    <property type="protein sequence ID" value="MDQ0326868.1"/>
    <property type="molecule type" value="Genomic_DNA"/>
</dbReference>
<comment type="caution">
    <text evidence="2">The sequence shown here is derived from an EMBL/GenBank/DDBJ whole genome shotgun (WGS) entry which is preliminary data.</text>
</comment>
<dbReference type="Proteomes" id="UP001230253">
    <property type="component" value="Unassembled WGS sequence"/>
</dbReference>
<dbReference type="RefSeq" id="WP_307154989.1">
    <property type="nucleotide sequence ID" value="NZ_JAUSUK010000002.1"/>
</dbReference>
<dbReference type="InterPro" id="IPR053803">
    <property type="entry name" value="DUF6949"/>
</dbReference>
<keyword evidence="1" id="KW-0472">Membrane</keyword>
<protein>
    <submittedName>
        <fullName evidence="2">Uncharacterized protein</fullName>
    </submittedName>
</protein>
<organism evidence="2 3">
    <name type="scientific">Rhodopseudomonas julia</name>
    <dbReference type="NCBI Taxonomy" id="200617"/>
    <lineage>
        <taxon>Bacteria</taxon>
        <taxon>Pseudomonadati</taxon>
        <taxon>Pseudomonadota</taxon>
        <taxon>Alphaproteobacteria</taxon>
        <taxon>Hyphomicrobiales</taxon>
        <taxon>Nitrobacteraceae</taxon>
        <taxon>Rhodopseudomonas</taxon>
    </lineage>
</organism>
<keyword evidence="1" id="KW-1133">Transmembrane helix</keyword>
<feature type="transmembrane region" description="Helical" evidence="1">
    <location>
        <begin position="39"/>
        <end position="61"/>
    </location>
</feature>
<keyword evidence="1" id="KW-0812">Transmembrane</keyword>
<gene>
    <name evidence="2" type="ORF">J2R99_002737</name>
</gene>
<dbReference type="Pfam" id="PF22258">
    <property type="entry name" value="DUF6949"/>
    <property type="match status" value="1"/>
</dbReference>
<keyword evidence="3" id="KW-1185">Reference proteome</keyword>
<evidence type="ECO:0000313" key="2">
    <source>
        <dbReference type="EMBL" id="MDQ0326868.1"/>
    </source>
</evidence>
<feature type="transmembrane region" description="Helical" evidence="1">
    <location>
        <begin position="106"/>
        <end position="136"/>
    </location>
</feature>